<dbReference type="EMBL" id="JAKXMK010000025">
    <property type="protein sequence ID" value="MCH6169474.1"/>
    <property type="molecule type" value="Genomic_DNA"/>
</dbReference>
<proteinExistence type="predicted"/>
<dbReference type="RefSeq" id="WP_241040112.1">
    <property type="nucleotide sequence ID" value="NZ_BAAAJF010000045.1"/>
</dbReference>
<name>A0ABS9TLR7_9PSEU</name>
<evidence type="ECO:0000313" key="2">
    <source>
        <dbReference type="Proteomes" id="UP001299970"/>
    </source>
</evidence>
<organism evidence="1 2">
    <name type="scientific">Pseudonocardia alaniniphila</name>
    <dbReference type="NCBI Taxonomy" id="75291"/>
    <lineage>
        <taxon>Bacteria</taxon>
        <taxon>Bacillati</taxon>
        <taxon>Actinomycetota</taxon>
        <taxon>Actinomycetes</taxon>
        <taxon>Pseudonocardiales</taxon>
        <taxon>Pseudonocardiaceae</taxon>
        <taxon>Pseudonocardia</taxon>
    </lineage>
</organism>
<evidence type="ECO:0008006" key="3">
    <source>
        <dbReference type="Google" id="ProtNLM"/>
    </source>
</evidence>
<protein>
    <recommendedName>
        <fullName evidence="3">DUF1579 domain-containing protein</fullName>
    </recommendedName>
</protein>
<sequence>MTDDGARAFDFIHGSWRVQNRKLRDTTDPRCEEWVEFDATSEVFPVLRGVGHVDRMDVPDPPDGAPFEGFTLRLFDPAAGTWNIWWSSSRHPGHLDPPMVGSFAGDQGVFLADDVIGGYEVTVRFEWLAGKTPRWQQSFSYDAGRTWKVNWLMDFSRRASVPSGI</sequence>
<reference evidence="1 2" key="1">
    <citation type="submission" date="2022-03" db="EMBL/GenBank/DDBJ databases">
        <title>Pseudonocardia alaer sp. nov., a novel actinomycete isolated from reed forest soil.</title>
        <authorList>
            <person name="Wang L."/>
        </authorList>
    </citation>
    <scope>NUCLEOTIDE SEQUENCE [LARGE SCALE GENOMIC DNA]</scope>
    <source>
        <strain evidence="1 2">Y-16303</strain>
    </source>
</reference>
<evidence type="ECO:0000313" key="1">
    <source>
        <dbReference type="EMBL" id="MCH6169474.1"/>
    </source>
</evidence>
<comment type="caution">
    <text evidence="1">The sequence shown here is derived from an EMBL/GenBank/DDBJ whole genome shotgun (WGS) entry which is preliminary data.</text>
</comment>
<keyword evidence="2" id="KW-1185">Reference proteome</keyword>
<dbReference type="Proteomes" id="UP001299970">
    <property type="component" value="Unassembled WGS sequence"/>
</dbReference>
<gene>
    <name evidence="1" type="ORF">MMF94_27565</name>
</gene>
<accession>A0ABS9TLR7</accession>